<dbReference type="Pfam" id="PF05050">
    <property type="entry name" value="Methyltransf_21"/>
    <property type="match status" value="1"/>
</dbReference>
<feature type="domain" description="Methyltransferase FkbM" evidence="1">
    <location>
        <begin position="99"/>
        <end position="266"/>
    </location>
</feature>
<keyword evidence="3" id="KW-1185">Reference proteome</keyword>
<gene>
    <name evidence="2" type="ORF">DB31_3624</name>
</gene>
<proteinExistence type="predicted"/>
<dbReference type="Proteomes" id="UP000028725">
    <property type="component" value="Unassembled WGS sequence"/>
</dbReference>
<comment type="caution">
    <text evidence="2">The sequence shown here is derived from an EMBL/GenBank/DDBJ whole genome shotgun (WGS) entry which is preliminary data.</text>
</comment>
<dbReference type="NCBIfam" id="TIGR01444">
    <property type="entry name" value="fkbM_fam"/>
    <property type="match status" value="1"/>
</dbReference>
<dbReference type="InterPro" id="IPR006342">
    <property type="entry name" value="FkbM_mtfrase"/>
</dbReference>
<dbReference type="InterPro" id="IPR029063">
    <property type="entry name" value="SAM-dependent_MTases_sf"/>
</dbReference>
<dbReference type="SUPFAM" id="SSF53335">
    <property type="entry name" value="S-adenosyl-L-methionine-dependent methyltransferases"/>
    <property type="match status" value="1"/>
</dbReference>
<protein>
    <submittedName>
        <fullName evidence="2">Methyltransferase, FkbM family domain protein</fullName>
    </submittedName>
</protein>
<dbReference type="OrthoDB" id="5329963at2"/>
<reference evidence="2 3" key="1">
    <citation type="submission" date="2014-04" db="EMBL/GenBank/DDBJ databases">
        <title>Genome assembly of Hyalangium minutum DSM 14724.</title>
        <authorList>
            <person name="Sharma G."/>
            <person name="Subramanian S."/>
        </authorList>
    </citation>
    <scope>NUCLEOTIDE SEQUENCE [LARGE SCALE GENOMIC DNA]</scope>
    <source>
        <strain evidence="2 3">DSM 14724</strain>
    </source>
</reference>
<dbReference type="EMBL" id="JMCB01000002">
    <property type="protein sequence ID" value="KFE71494.1"/>
    <property type="molecule type" value="Genomic_DNA"/>
</dbReference>
<dbReference type="PATRIC" id="fig|394096.3.peg.1271"/>
<evidence type="ECO:0000313" key="3">
    <source>
        <dbReference type="Proteomes" id="UP000028725"/>
    </source>
</evidence>
<sequence>MSTHISGQQTGAAPLWMKAAARVVRRLPFARYRVMNALSTLSPVRGPFVARIPTSRQGLRFECDLRNGLAREVFFTGQYEPQETCLVRALLRPGDTFVDVGAHWGYFTFLAAEAVTPSGRVVAIEADPRIHRTLMANLSLNRLPQVSALHVAAAAEEGTVKLEGYDESGDNWGISRVRDASQASARAFSVPARPVDAVLDELGVGRVSLVKMDIEGAEVFALAGMRQGLQAHRYERLLLELHPSQLREHGTDAAALARLLTEAGYQGWAVDHSAEATRRWAYARHIEPRMLLRPLSPGEPLDDWPHILWIAPGVPSPV</sequence>
<dbReference type="PANTHER" id="PTHR34203:SF15">
    <property type="entry name" value="SLL1173 PROTEIN"/>
    <property type="match status" value="1"/>
</dbReference>
<dbReference type="InterPro" id="IPR052514">
    <property type="entry name" value="SAM-dependent_MTase"/>
</dbReference>
<dbReference type="Gene3D" id="3.40.50.150">
    <property type="entry name" value="Vaccinia Virus protein VP39"/>
    <property type="match status" value="1"/>
</dbReference>
<keyword evidence="2" id="KW-0808">Transferase</keyword>
<evidence type="ECO:0000259" key="1">
    <source>
        <dbReference type="Pfam" id="PF05050"/>
    </source>
</evidence>
<dbReference type="GO" id="GO:0032259">
    <property type="term" value="P:methylation"/>
    <property type="evidence" value="ECO:0007669"/>
    <property type="project" value="UniProtKB-KW"/>
</dbReference>
<dbReference type="STRING" id="394096.DB31_3624"/>
<organism evidence="2 3">
    <name type="scientific">Hyalangium minutum</name>
    <dbReference type="NCBI Taxonomy" id="394096"/>
    <lineage>
        <taxon>Bacteria</taxon>
        <taxon>Pseudomonadati</taxon>
        <taxon>Myxococcota</taxon>
        <taxon>Myxococcia</taxon>
        <taxon>Myxococcales</taxon>
        <taxon>Cystobacterineae</taxon>
        <taxon>Archangiaceae</taxon>
        <taxon>Hyalangium</taxon>
    </lineage>
</organism>
<name>A0A085WUY1_9BACT</name>
<dbReference type="AlphaFoldDB" id="A0A085WUY1"/>
<accession>A0A085WUY1</accession>
<dbReference type="RefSeq" id="WP_044183533.1">
    <property type="nucleotide sequence ID" value="NZ_JMCB01000002.1"/>
</dbReference>
<dbReference type="PANTHER" id="PTHR34203">
    <property type="entry name" value="METHYLTRANSFERASE, FKBM FAMILY PROTEIN"/>
    <property type="match status" value="1"/>
</dbReference>
<evidence type="ECO:0000313" key="2">
    <source>
        <dbReference type="EMBL" id="KFE71494.1"/>
    </source>
</evidence>
<keyword evidence="2" id="KW-0489">Methyltransferase</keyword>
<dbReference type="GO" id="GO:0008168">
    <property type="term" value="F:methyltransferase activity"/>
    <property type="evidence" value="ECO:0007669"/>
    <property type="project" value="UniProtKB-KW"/>
</dbReference>